<proteinExistence type="inferred from homology"/>
<evidence type="ECO:0000313" key="3">
    <source>
        <dbReference type="Proteomes" id="UP000247409"/>
    </source>
</evidence>
<gene>
    <name evidence="2" type="ORF">BWQ96_05836</name>
</gene>
<evidence type="ECO:0000313" key="2">
    <source>
        <dbReference type="EMBL" id="PXF44393.1"/>
    </source>
</evidence>
<organism evidence="2 3">
    <name type="scientific">Gracilariopsis chorda</name>
    <dbReference type="NCBI Taxonomy" id="448386"/>
    <lineage>
        <taxon>Eukaryota</taxon>
        <taxon>Rhodophyta</taxon>
        <taxon>Florideophyceae</taxon>
        <taxon>Rhodymeniophycidae</taxon>
        <taxon>Gracilariales</taxon>
        <taxon>Gracilariaceae</taxon>
        <taxon>Gracilariopsis</taxon>
    </lineage>
</organism>
<dbReference type="PANTHER" id="PTHR11215:SF1">
    <property type="entry name" value="MYG1 EXONUCLEASE"/>
    <property type="match status" value="1"/>
</dbReference>
<dbReference type="GO" id="GO:0005634">
    <property type="term" value="C:nucleus"/>
    <property type="evidence" value="ECO:0007669"/>
    <property type="project" value="TreeGrafter"/>
</dbReference>
<keyword evidence="3" id="KW-1185">Reference proteome</keyword>
<reference evidence="2 3" key="1">
    <citation type="journal article" date="2018" name="Mol. Biol. Evol.">
        <title>Analysis of the draft genome of the red seaweed Gracilariopsis chorda provides insights into genome size evolution in Rhodophyta.</title>
        <authorList>
            <person name="Lee J."/>
            <person name="Yang E.C."/>
            <person name="Graf L."/>
            <person name="Yang J.H."/>
            <person name="Qiu H."/>
            <person name="Zel Zion U."/>
            <person name="Chan C.X."/>
            <person name="Stephens T.G."/>
            <person name="Weber A.P.M."/>
            <person name="Boo G.H."/>
            <person name="Boo S.M."/>
            <person name="Kim K.M."/>
            <person name="Shin Y."/>
            <person name="Jung M."/>
            <person name="Lee S.J."/>
            <person name="Yim H.S."/>
            <person name="Lee J.H."/>
            <person name="Bhattacharya D."/>
            <person name="Yoon H.S."/>
        </authorList>
    </citation>
    <scope>NUCLEOTIDE SEQUENCE [LARGE SCALE GENOMIC DNA]</scope>
    <source>
        <strain evidence="2 3">SKKU-2015</strain>
        <tissue evidence="2">Whole body</tissue>
    </source>
</reference>
<name>A0A2V3IQN1_9FLOR</name>
<accession>A0A2V3IQN1</accession>
<dbReference type="EMBL" id="NBIV01000092">
    <property type="protein sequence ID" value="PXF44393.1"/>
    <property type="molecule type" value="Genomic_DNA"/>
</dbReference>
<dbReference type="InterPro" id="IPR003226">
    <property type="entry name" value="MYG1_exonuclease"/>
</dbReference>
<dbReference type="Proteomes" id="UP000247409">
    <property type="component" value="Unassembled WGS sequence"/>
</dbReference>
<comment type="caution">
    <text evidence="2">The sequence shown here is derived from an EMBL/GenBank/DDBJ whole genome shotgun (WGS) entry which is preliminary data.</text>
</comment>
<dbReference type="GO" id="GO:0005737">
    <property type="term" value="C:cytoplasm"/>
    <property type="evidence" value="ECO:0007669"/>
    <property type="project" value="TreeGrafter"/>
</dbReference>
<dbReference type="STRING" id="448386.A0A2V3IQN1"/>
<protein>
    <submittedName>
        <fullName evidence="2">Uncharacterized protein</fullName>
    </submittedName>
</protein>
<dbReference type="OrthoDB" id="10265310at2759"/>
<dbReference type="Pfam" id="PF03690">
    <property type="entry name" value="MYG1_exonuc"/>
    <property type="match status" value="1"/>
</dbReference>
<comment type="similarity">
    <text evidence="1">Belongs to the MYG1 family.</text>
</comment>
<evidence type="ECO:0000256" key="1">
    <source>
        <dbReference type="ARBA" id="ARBA00010105"/>
    </source>
</evidence>
<dbReference type="PANTHER" id="PTHR11215">
    <property type="entry name" value="METAL DEPENDENT HYDROLASE - RELATED"/>
    <property type="match status" value="1"/>
</dbReference>
<dbReference type="AlphaFoldDB" id="A0A2V3IQN1"/>
<sequence>MRATSFIVQAVPRITFPSTKRFIMSATERKTIATHDGTFHCDEVLACHMLKNHTAQFKNADIMRTRDPSRTSEAHIVVDVGAVYDPNKQRFDHHQRGFCTTFSFAGKRSRTKLSSAGLIYKHFGTEIIRNAARINNIELGAQDVVTVYNKVYDCFMEAIDAIDNGITMYESSHPPRYESSTDLSSRVAKLNAEWYETNPDQDANFLKAMDMAGKEMDECMLHVLKSWLPARSILRSAMKERLSLHPSGSILVLREWAPWKDHLFSMEEDEVEEGIDKKILYVVYKDMTGSSWRVQCVPTAKSSFQSRKPLPEPWRGIRDEELSALTGIDDCVFAHAAGFIGGNKRYEGAMAMAKKALEAE</sequence>